<evidence type="ECO:0000259" key="2">
    <source>
        <dbReference type="Pfam" id="PF03972"/>
    </source>
</evidence>
<dbReference type="Pfam" id="PF03972">
    <property type="entry name" value="MmgE_PrpD_N"/>
    <property type="match status" value="1"/>
</dbReference>
<dbReference type="InterPro" id="IPR005656">
    <property type="entry name" value="MmgE_PrpD"/>
</dbReference>
<dbReference type="InterPro" id="IPR045337">
    <property type="entry name" value="MmgE_PrpD_C"/>
</dbReference>
<dbReference type="Gene3D" id="3.30.1330.120">
    <property type="entry name" value="2-methylcitrate dehydratase PrpD"/>
    <property type="match status" value="1"/>
</dbReference>
<dbReference type="PANTHER" id="PTHR16943:SF8">
    <property type="entry name" value="2-METHYLCITRATE DEHYDRATASE"/>
    <property type="match status" value="1"/>
</dbReference>
<dbReference type="InterPro" id="IPR045336">
    <property type="entry name" value="MmgE_PrpD_N"/>
</dbReference>
<dbReference type="Gene3D" id="1.10.4100.10">
    <property type="entry name" value="2-methylcitrate dehydratase PrpD"/>
    <property type="match status" value="2"/>
</dbReference>
<dbReference type="InterPro" id="IPR042188">
    <property type="entry name" value="MmgE/PrpD_sf_2"/>
</dbReference>
<dbReference type="Pfam" id="PF19305">
    <property type="entry name" value="MmgE_PrpD_C"/>
    <property type="match status" value="1"/>
</dbReference>
<comment type="caution">
    <text evidence="4">The sequence shown here is derived from an EMBL/GenBank/DDBJ whole genome shotgun (WGS) entry which is preliminary data.</text>
</comment>
<feature type="domain" description="MmgE/PrpD N-terminal" evidence="2">
    <location>
        <begin position="7"/>
        <end position="247"/>
    </location>
</feature>
<evidence type="ECO:0000256" key="1">
    <source>
        <dbReference type="ARBA" id="ARBA00006174"/>
    </source>
</evidence>
<dbReference type="PANTHER" id="PTHR16943">
    <property type="entry name" value="2-METHYLCITRATE DEHYDRATASE-RELATED"/>
    <property type="match status" value="1"/>
</dbReference>
<organism evidence="4 5">
    <name type="scientific">Streptomyces millisiae</name>
    <dbReference type="NCBI Taxonomy" id="3075542"/>
    <lineage>
        <taxon>Bacteria</taxon>
        <taxon>Bacillati</taxon>
        <taxon>Actinomycetota</taxon>
        <taxon>Actinomycetes</taxon>
        <taxon>Kitasatosporales</taxon>
        <taxon>Streptomycetaceae</taxon>
        <taxon>Streptomyces</taxon>
    </lineage>
</organism>
<dbReference type="EMBL" id="JAVREM010000020">
    <property type="protein sequence ID" value="MDT0320034.1"/>
    <property type="molecule type" value="Genomic_DNA"/>
</dbReference>
<dbReference type="Proteomes" id="UP001183420">
    <property type="component" value="Unassembled WGS sequence"/>
</dbReference>
<comment type="similarity">
    <text evidence="1">Belongs to the PrpD family.</text>
</comment>
<dbReference type="RefSeq" id="WP_311599691.1">
    <property type="nucleotide sequence ID" value="NZ_JAVREM010000020.1"/>
</dbReference>
<feature type="domain" description="MmgE/PrpD C-terminal" evidence="3">
    <location>
        <begin position="272"/>
        <end position="423"/>
    </location>
</feature>
<keyword evidence="5" id="KW-1185">Reference proteome</keyword>
<dbReference type="SUPFAM" id="SSF103378">
    <property type="entry name" value="2-methylcitrate dehydratase PrpD"/>
    <property type="match status" value="2"/>
</dbReference>
<evidence type="ECO:0000259" key="3">
    <source>
        <dbReference type="Pfam" id="PF19305"/>
    </source>
</evidence>
<accession>A0ABU2LR16</accession>
<evidence type="ECO:0000313" key="5">
    <source>
        <dbReference type="Proteomes" id="UP001183420"/>
    </source>
</evidence>
<name>A0ABU2LR16_9ACTN</name>
<proteinExistence type="inferred from homology"/>
<dbReference type="InterPro" id="IPR036148">
    <property type="entry name" value="MmgE/PrpD_sf"/>
</dbReference>
<sequence>MSGPLDRLAHLVASHAGSPLPGDVREAARRTLYNVLATTVGAAREPATDIVVAATAGLGGGAARPPGRQERLHPLDAALATGIAAHLDDYDDTHLSTVIHPGAVGLGALVGLAGLREEIADADADDVLLAFAWGVEAQLRLGVAISPAHYDAGWHITGTCGAVGAAVTAGLLLGLGAAGLTTALEWAVEGGLGNREAFGSMTKPFHPGKAAVNGLRAAWDAATDPGRPGPGDSLTGPEGLVPRLARGAFDADALLGDVGRRWELLDNTFKPYPCGIVTHPAIEAAEALHGPVAERGGPAAVRAIRLVCHPLVPELTGNVRPEDGLQARFSTAHGVAAGLLRPAVDLAAYADGFVVSEEARRLRSLVVFEPREECARDAARIEVTLADGEVLTHEVAHARGSLARPLTDEELRAKARGLVDRVRAGGADALDAATRQPGPGYLRGLLAAVEPDGAGVRAPAVEADGVPAGSAEDVALAELLADVRLLPADHRNVVAVGGLLDEGVRVRRDVAADGDGDGDGDGDERERAGAVAEALVLAGHRPAVAAAVAPCTARHLPRADAARAVAAALAVTARLAARLGVGVDQLPGFAAALATVAAHRPAPRTALMAIGLAGTQATGVTGTATSRSADARRARLAAADAVTSTALVRGGFTGPALPLTGRRGLLSLLARQAEPPLTGADLLDEPALDAVLGHRAPA</sequence>
<evidence type="ECO:0000313" key="4">
    <source>
        <dbReference type="EMBL" id="MDT0320034.1"/>
    </source>
</evidence>
<protein>
    <submittedName>
        <fullName evidence="4">MmgE/PrpD family protein</fullName>
    </submittedName>
</protein>
<gene>
    <name evidence="4" type="ORF">RNC47_17005</name>
</gene>
<reference evidence="5" key="1">
    <citation type="submission" date="2023-07" db="EMBL/GenBank/DDBJ databases">
        <title>30 novel species of actinomycetes from the DSMZ collection.</title>
        <authorList>
            <person name="Nouioui I."/>
        </authorList>
    </citation>
    <scope>NUCLEOTIDE SEQUENCE [LARGE SCALE GENOMIC DNA]</scope>
    <source>
        <strain evidence="5">DSM 44918</strain>
    </source>
</reference>
<dbReference type="InterPro" id="IPR042183">
    <property type="entry name" value="MmgE/PrpD_sf_1"/>
</dbReference>